<evidence type="ECO:0000256" key="1">
    <source>
        <dbReference type="SAM" id="Phobius"/>
    </source>
</evidence>
<dbReference type="eggNOG" id="ENOG50331YQ">
    <property type="taxonomic scope" value="Bacteria"/>
</dbReference>
<organism evidence="2 3">
    <name type="scientific">Sulfitobacter donghicola DSW-25 = KCTC 12864 = JCM 14565</name>
    <dbReference type="NCBI Taxonomy" id="1300350"/>
    <lineage>
        <taxon>Bacteria</taxon>
        <taxon>Pseudomonadati</taxon>
        <taxon>Pseudomonadota</taxon>
        <taxon>Alphaproteobacteria</taxon>
        <taxon>Rhodobacterales</taxon>
        <taxon>Roseobacteraceae</taxon>
        <taxon>Sulfitobacter</taxon>
    </lineage>
</organism>
<accession>A0A073IKP7</accession>
<comment type="caution">
    <text evidence="2">The sequence shown here is derived from an EMBL/GenBank/DDBJ whole genome shotgun (WGS) entry which is preliminary data.</text>
</comment>
<keyword evidence="1" id="KW-1133">Transmembrane helix</keyword>
<feature type="transmembrane region" description="Helical" evidence="1">
    <location>
        <begin position="33"/>
        <end position="49"/>
    </location>
</feature>
<gene>
    <name evidence="2" type="ORF">DSW25_03155</name>
</gene>
<name>A0A073IKP7_9RHOB</name>
<reference evidence="2 3" key="1">
    <citation type="submission" date="2014-01" db="EMBL/GenBank/DDBJ databases">
        <title>Sulfitobacter donghicola JCM 14565 Genome Sequencing.</title>
        <authorList>
            <person name="Lai Q."/>
            <person name="Hong Z."/>
        </authorList>
    </citation>
    <scope>NUCLEOTIDE SEQUENCE [LARGE SCALE GENOMIC DNA]</scope>
    <source>
        <strain evidence="2 3">JCM 14565</strain>
    </source>
</reference>
<keyword evidence="2" id="KW-0689">Ribosomal protein</keyword>
<evidence type="ECO:0000313" key="2">
    <source>
        <dbReference type="EMBL" id="KEJ90908.1"/>
    </source>
</evidence>
<keyword evidence="1" id="KW-0812">Transmembrane</keyword>
<proteinExistence type="predicted"/>
<dbReference type="RefSeq" id="WP_025059311.1">
    <property type="nucleotide sequence ID" value="NZ_JAMC01000001.1"/>
</dbReference>
<dbReference type="Proteomes" id="UP000027734">
    <property type="component" value="Unassembled WGS sequence"/>
</dbReference>
<dbReference type="GO" id="GO:0005840">
    <property type="term" value="C:ribosome"/>
    <property type="evidence" value="ECO:0007669"/>
    <property type="project" value="UniProtKB-KW"/>
</dbReference>
<keyword evidence="3" id="KW-1185">Reference proteome</keyword>
<sequence>MDTDLALVLGLIIAALSVPSILSAISDKRAPRASAITILIAGGLIVFAIQGKPGGYNMEQIPDVFVNVFARYMP</sequence>
<dbReference type="EMBL" id="JAMC01000001">
    <property type="protein sequence ID" value="KEJ90908.1"/>
    <property type="molecule type" value="Genomic_DNA"/>
</dbReference>
<dbReference type="STRING" id="1300350.Z948_1922"/>
<evidence type="ECO:0000313" key="3">
    <source>
        <dbReference type="Proteomes" id="UP000027734"/>
    </source>
</evidence>
<protein>
    <submittedName>
        <fullName evidence="2">50S ribosomal protein L35</fullName>
    </submittedName>
</protein>
<keyword evidence="1" id="KW-0472">Membrane</keyword>
<keyword evidence="2" id="KW-0687">Ribonucleoprotein</keyword>
<dbReference type="OrthoDB" id="7875801at2"/>
<dbReference type="AlphaFoldDB" id="A0A073IKP7"/>